<dbReference type="Gene3D" id="3.40.50.880">
    <property type="match status" value="1"/>
</dbReference>
<evidence type="ECO:0000313" key="14">
    <source>
        <dbReference type="Proteomes" id="UP000626244"/>
    </source>
</evidence>
<dbReference type="GO" id="GO:0000107">
    <property type="term" value="F:imidazoleglycerol-phosphate synthase activity"/>
    <property type="evidence" value="ECO:0007669"/>
    <property type="project" value="UniProtKB-UniRule"/>
</dbReference>
<dbReference type="InterPro" id="IPR029062">
    <property type="entry name" value="Class_I_gatase-like"/>
</dbReference>
<comment type="subcellular location">
    <subcellularLocation>
        <location evidence="10">Cytoplasm</location>
    </subcellularLocation>
</comment>
<keyword evidence="5 10" id="KW-0315">Glutamine amidotransferase</keyword>
<dbReference type="EMBL" id="BMHB01000001">
    <property type="protein sequence ID" value="GGI14028.1"/>
    <property type="molecule type" value="Genomic_DNA"/>
</dbReference>
<comment type="subunit">
    <text evidence="2 10">Heterodimer of HisH and HisF.</text>
</comment>
<dbReference type="GO" id="GO:0016829">
    <property type="term" value="F:lyase activity"/>
    <property type="evidence" value="ECO:0007669"/>
    <property type="project" value="UniProtKB-KW"/>
</dbReference>
<organism evidence="13 14">
    <name type="scientific">Gottfriedia solisilvae</name>
    <dbReference type="NCBI Taxonomy" id="1516104"/>
    <lineage>
        <taxon>Bacteria</taxon>
        <taxon>Bacillati</taxon>
        <taxon>Bacillota</taxon>
        <taxon>Bacilli</taxon>
        <taxon>Bacillales</taxon>
        <taxon>Bacillaceae</taxon>
        <taxon>Gottfriedia</taxon>
    </lineage>
</organism>
<evidence type="ECO:0000256" key="8">
    <source>
        <dbReference type="ARBA" id="ARBA00047838"/>
    </source>
</evidence>
<feature type="active site" description="Nucleophile" evidence="10 11">
    <location>
        <position position="79"/>
    </location>
</feature>
<feature type="active site" evidence="10 11">
    <location>
        <position position="180"/>
    </location>
</feature>
<evidence type="ECO:0000256" key="6">
    <source>
        <dbReference type="ARBA" id="ARBA00023102"/>
    </source>
</evidence>
<comment type="catalytic activity">
    <reaction evidence="8 10">
        <text>5-[(5-phospho-1-deoxy-D-ribulos-1-ylimino)methylamino]-1-(5-phospho-beta-D-ribosyl)imidazole-4-carboxamide + L-glutamine = D-erythro-1-(imidazol-4-yl)glycerol 3-phosphate + 5-amino-1-(5-phospho-beta-D-ribosyl)imidazole-4-carboxamide + L-glutamate + H(+)</text>
        <dbReference type="Rhea" id="RHEA:24793"/>
        <dbReference type="ChEBI" id="CHEBI:15378"/>
        <dbReference type="ChEBI" id="CHEBI:29985"/>
        <dbReference type="ChEBI" id="CHEBI:58278"/>
        <dbReference type="ChEBI" id="CHEBI:58359"/>
        <dbReference type="ChEBI" id="CHEBI:58475"/>
        <dbReference type="ChEBI" id="CHEBI:58525"/>
        <dbReference type="EC" id="4.3.2.10"/>
    </reaction>
</comment>
<evidence type="ECO:0000256" key="9">
    <source>
        <dbReference type="ARBA" id="ARBA00049534"/>
    </source>
</evidence>
<evidence type="ECO:0000259" key="12">
    <source>
        <dbReference type="Pfam" id="PF00117"/>
    </source>
</evidence>
<keyword evidence="10" id="KW-0963">Cytoplasm</keyword>
<dbReference type="NCBIfam" id="TIGR01855">
    <property type="entry name" value="IMP_synth_hisH"/>
    <property type="match status" value="1"/>
</dbReference>
<dbReference type="InterPro" id="IPR017926">
    <property type="entry name" value="GATASE"/>
</dbReference>
<keyword evidence="14" id="KW-1185">Reference proteome</keyword>
<keyword evidence="6 10" id="KW-0368">Histidine biosynthesis</keyword>
<evidence type="ECO:0000313" key="13">
    <source>
        <dbReference type="EMBL" id="GGI14028.1"/>
    </source>
</evidence>
<dbReference type="Proteomes" id="UP000626244">
    <property type="component" value="Unassembled WGS sequence"/>
</dbReference>
<reference evidence="14" key="1">
    <citation type="journal article" date="2019" name="Int. J. Syst. Evol. Microbiol.">
        <title>The Global Catalogue of Microorganisms (GCM) 10K type strain sequencing project: providing services to taxonomists for standard genome sequencing and annotation.</title>
        <authorList>
            <consortium name="The Broad Institute Genomics Platform"/>
            <consortium name="The Broad Institute Genome Sequencing Center for Infectious Disease"/>
            <person name="Wu L."/>
            <person name="Ma J."/>
        </authorList>
    </citation>
    <scope>NUCLEOTIDE SEQUENCE [LARGE SCALE GENOMIC DNA]</scope>
    <source>
        <strain evidence="14">CGMCC 1.14993</strain>
    </source>
</reference>
<dbReference type="UniPathway" id="UPA00031">
    <property type="reaction ID" value="UER00010"/>
</dbReference>
<feature type="domain" description="Glutamine amidotransferase" evidence="12">
    <location>
        <begin position="4"/>
        <end position="193"/>
    </location>
</feature>
<name>A0A8J3APE9_9BACI</name>
<dbReference type="EC" id="4.3.2.10" evidence="10"/>
<proteinExistence type="inferred from homology"/>
<comment type="catalytic activity">
    <reaction evidence="9 10">
        <text>L-glutamine + H2O = L-glutamate + NH4(+)</text>
        <dbReference type="Rhea" id="RHEA:15889"/>
        <dbReference type="ChEBI" id="CHEBI:15377"/>
        <dbReference type="ChEBI" id="CHEBI:28938"/>
        <dbReference type="ChEBI" id="CHEBI:29985"/>
        <dbReference type="ChEBI" id="CHEBI:58359"/>
        <dbReference type="EC" id="3.5.1.2"/>
    </reaction>
</comment>
<dbReference type="PIRSF" id="PIRSF000495">
    <property type="entry name" value="Amidotransf_hisH"/>
    <property type="match status" value="1"/>
</dbReference>
<comment type="function">
    <text evidence="10">IGPS catalyzes the conversion of PRFAR and glutamine to IGP, AICAR and glutamate. The HisH subunit catalyzes the hydrolysis of glutamine to glutamate and ammonia as part of the synthesis of IGP and AICAR. The resulting ammonia molecule is channeled to the active site of HisF.</text>
</comment>
<evidence type="ECO:0000256" key="3">
    <source>
        <dbReference type="ARBA" id="ARBA00022605"/>
    </source>
</evidence>
<evidence type="ECO:0000256" key="7">
    <source>
        <dbReference type="ARBA" id="ARBA00023239"/>
    </source>
</evidence>
<gene>
    <name evidence="10 13" type="primary">hisH</name>
    <name evidence="13" type="ORF">GCM10007380_20890</name>
</gene>
<dbReference type="RefSeq" id="WP_087998454.1">
    <property type="nucleotide sequence ID" value="NZ_BMHB01000001.1"/>
</dbReference>
<dbReference type="PANTHER" id="PTHR42701">
    <property type="entry name" value="IMIDAZOLE GLYCEROL PHOSPHATE SYNTHASE SUBUNIT HISH"/>
    <property type="match status" value="1"/>
</dbReference>
<evidence type="ECO:0000256" key="2">
    <source>
        <dbReference type="ARBA" id="ARBA00011152"/>
    </source>
</evidence>
<comment type="pathway">
    <text evidence="1 10">Amino-acid biosynthesis; L-histidine biosynthesis; L-histidine from 5-phospho-alpha-D-ribose 1-diphosphate: step 5/9.</text>
</comment>
<dbReference type="CDD" id="cd01748">
    <property type="entry name" value="GATase1_IGP_Synthase"/>
    <property type="match status" value="1"/>
</dbReference>
<dbReference type="SUPFAM" id="SSF52317">
    <property type="entry name" value="Class I glutamine amidotransferase-like"/>
    <property type="match status" value="1"/>
</dbReference>
<dbReference type="Pfam" id="PF00117">
    <property type="entry name" value="GATase"/>
    <property type="match status" value="1"/>
</dbReference>
<keyword evidence="4 10" id="KW-0378">Hydrolase</keyword>
<evidence type="ECO:0000256" key="11">
    <source>
        <dbReference type="PIRSR" id="PIRSR000495-1"/>
    </source>
</evidence>
<sequence length="207" mass="23197">MNIIIDYGVGNLDSLKRACEEVDFQVVVSNKIEDIKHASSIILPGVGAYEAAMKELNNLNLIDMIIEKANNGIPILGICLGMQLLYEFSDENGGYEGLGLLKGTVKQIPNFVKVPHMGWNKLFFNKNINLLKYVNEEEYVYFVHSYYVDSTNEEVVAFSDYGVKIPAIVNQNNIVGMQFHPEKSSETGLNLLKAFKELCLYDSISSN</sequence>
<dbReference type="InterPro" id="IPR010139">
    <property type="entry name" value="Imidazole-glycPsynth_HisH"/>
</dbReference>
<dbReference type="GO" id="GO:0004359">
    <property type="term" value="F:glutaminase activity"/>
    <property type="evidence" value="ECO:0007669"/>
    <property type="project" value="UniProtKB-EC"/>
</dbReference>
<protein>
    <recommendedName>
        <fullName evidence="10">Imidazole glycerol phosphate synthase subunit HisH</fullName>
        <ecNumber evidence="10">4.3.2.10</ecNumber>
    </recommendedName>
    <alternativeName>
        <fullName evidence="10">IGP synthase glutaminase subunit</fullName>
        <ecNumber evidence="10">3.5.1.2</ecNumber>
    </alternativeName>
    <alternativeName>
        <fullName evidence="10">IGP synthase subunit HisH</fullName>
    </alternativeName>
    <alternativeName>
        <fullName evidence="10">ImGP synthase subunit HisH</fullName>
        <shortName evidence="10">IGPS subunit HisH</shortName>
    </alternativeName>
</protein>
<dbReference type="PANTHER" id="PTHR42701:SF1">
    <property type="entry name" value="IMIDAZOLE GLYCEROL PHOSPHATE SYNTHASE SUBUNIT HISH"/>
    <property type="match status" value="1"/>
</dbReference>
<evidence type="ECO:0000256" key="1">
    <source>
        <dbReference type="ARBA" id="ARBA00005091"/>
    </source>
</evidence>
<evidence type="ECO:0000256" key="10">
    <source>
        <dbReference type="HAMAP-Rule" id="MF_00278"/>
    </source>
</evidence>
<dbReference type="GO" id="GO:0000105">
    <property type="term" value="P:L-histidine biosynthetic process"/>
    <property type="evidence" value="ECO:0007669"/>
    <property type="project" value="UniProtKB-UniRule"/>
</dbReference>
<keyword evidence="7 10" id="KW-0456">Lyase</keyword>
<comment type="caution">
    <text evidence="13">The sequence shown here is derived from an EMBL/GenBank/DDBJ whole genome shotgun (WGS) entry which is preliminary data.</text>
</comment>
<feature type="active site" evidence="10 11">
    <location>
        <position position="182"/>
    </location>
</feature>
<dbReference type="PROSITE" id="PS51273">
    <property type="entry name" value="GATASE_TYPE_1"/>
    <property type="match status" value="1"/>
</dbReference>
<dbReference type="AlphaFoldDB" id="A0A8J3APE9"/>
<dbReference type="PROSITE" id="PS51274">
    <property type="entry name" value="GATASE_COBBQ"/>
    <property type="match status" value="1"/>
</dbReference>
<evidence type="ECO:0000256" key="4">
    <source>
        <dbReference type="ARBA" id="ARBA00022801"/>
    </source>
</evidence>
<dbReference type="EC" id="3.5.1.2" evidence="10"/>
<keyword evidence="3 10" id="KW-0028">Amino-acid biosynthesis</keyword>
<dbReference type="HAMAP" id="MF_00278">
    <property type="entry name" value="HisH"/>
    <property type="match status" value="1"/>
</dbReference>
<dbReference type="GO" id="GO:0005737">
    <property type="term" value="C:cytoplasm"/>
    <property type="evidence" value="ECO:0007669"/>
    <property type="project" value="UniProtKB-SubCell"/>
</dbReference>
<accession>A0A8J3APE9</accession>
<evidence type="ECO:0000256" key="5">
    <source>
        <dbReference type="ARBA" id="ARBA00022962"/>
    </source>
</evidence>
<dbReference type="OrthoDB" id="9807137at2"/>